<dbReference type="InterPro" id="IPR052667">
    <property type="entry name" value="E3_ubiquitin-ligase_RING"/>
</dbReference>
<dbReference type="AlphaFoldDB" id="A0A1R2B9P2"/>
<name>A0A1R2B9P2_9CILI</name>
<organism evidence="7 8">
    <name type="scientific">Stentor coeruleus</name>
    <dbReference type="NCBI Taxonomy" id="5963"/>
    <lineage>
        <taxon>Eukaryota</taxon>
        <taxon>Sar</taxon>
        <taxon>Alveolata</taxon>
        <taxon>Ciliophora</taxon>
        <taxon>Postciliodesmatophora</taxon>
        <taxon>Heterotrichea</taxon>
        <taxon>Heterotrichida</taxon>
        <taxon>Stentoridae</taxon>
        <taxon>Stentor</taxon>
    </lineage>
</organism>
<feature type="transmembrane region" description="Helical" evidence="5">
    <location>
        <begin position="153"/>
        <end position="175"/>
    </location>
</feature>
<accession>A0A1R2B9P2</accession>
<keyword evidence="5" id="KW-1133">Transmembrane helix</keyword>
<dbReference type="OrthoDB" id="5875349at2759"/>
<evidence type="ECO:0000313" key="8">
    <source>
        <dbReference type="Proteomes" id="UP000187209"/>
    </source>
</evidence>
<dbReference type="SUPFAM" id="SSF57850">
    <property type="entry name" value="RING/U-box"/>
    <property type="match status" value="1"/>
</dbReference>
<reference evidence="7 8" key="1">
    <citation type="submission" date="2016-11" db="EMBL/GenBank/DDBJ databases">
        <title>The macronuclear genome of Stentor coeruleus: a giant cell with tiny introns.</title>
        <authorList>
            <person name="Slabodnick M."/>
            <person name="Ruby J.G."/>
            <person name="Reiff S.B."/>
            <person name="Swart E.C."/>
            <person name="Gosai S."/>
            <person name="Prabakaran S."/>
            <person name="Witkowska E."/>
            <person name="Larue G.E."/>
            <person name="Fisher S."/>
            <person name="Freeman R.M."/>
            <person name="Gunawardena J."/>
            <person name="Chu W."/>
            <person name="Stover N.A."/>
            <person name="Gregory B.D."/>
            <person name="Nowacki M."/>
            <person name="Derisi J."/>
            <person name="Roy S.W."/>
            <person name="Marshall W.F."/>
            <person name="Sood P."/>
        </authorList>
    </citation>
    <scope>NUCLEOTIDE SEQUENCE [LARGE SCALE GENOMIC DNA]</scope>
    <source>
        <strain evidence="7">WM001</strain>
    </source>
</reference>
<dbReference type="PROSITE" id="PS00518">
    <property type="entry name" value="ZF_RING_1"/>
    <property type="match status" value="1"/>
</dbReference>
<dbReference type="Gene3D" id="3.30.40.10">
    <property type="entry name" value="Zinc/RING finger domain, C3HC4 (zinc finger)"/>
    <property type="match status" value="1"/>
</dbReference>
<dbReference type="InterPro" id="IPR017907">
    <property type="entry name" value="Znf_RING_CS"/>
</dbReference>
<feature type="transmembrane region" description="Helical" evidence="5">
    <location>
        <begin position="187"/>
        <end position="211"/>
    </location>
</feature>
<evidence type="ECO:0000313" key="7">
    <source>
        <dbReference type="EMBL" id="OMJ73484.1"/>
    </source>
</evidence>
<keyword evidence="5" id="KW-0812">Transmembrane</keyword>
<feature type="transmembrane region" description="Helical" evidence="5">
    <location>
        <begin position="223"/>
        <end position="242"/>
    </location>
</feature>
<dbReference type="PROSITE" id="PS50089">
    <property type="entry name" value="ZF_RING_2"/>
    <property type="match status" value="1"/>
</dbReference>
<dbReference type="PANTHER" id="PTHR47156:SF10">
    <property type="entry name" value="E3 UBIQUITIN-PROTEIN LIGASE TRIM-21-RELATED"/>
    <property type="match status" value="1"/>
</dbReference>
<dbReference type="Proteomes" id="UP000187209">
    <property type="component" value="Unassembled WGS sequence"/>
</dbReference>
<comment type="caution">
    <text evidence="7">The sequence shown here is derived from an EMBL/GenBank/DDBJ whole genome shotgun (WGS) entry which is preliminary data.</text>
</comment>
<keyword evidence="2 4" id="KW-0863">Zinc-finger</keyword>
<dbReference type="Pfam" id="PF13445">
    <property type="entry name" value="zf-RING_UBOX"/>
    <property type="match status" value="1"/>
</dbReference>
<evidence type="ECO:0000256" key="3">
    <source>
        <dbReference type="ARBA" id="ARBA00022833"/>
    </source>
</evidence>
<feature type="domain" description="RING-type" evidence="6">
    <location>
        <begin position="4"/>
        <end position="43"/>
    </location>
</feature>
<keyword evidence="1" id="KW-0479">Metal-binding</keyword>
<evidence type="ECO:0000256" key="5">
    <source>
        <dbReference type="SAM" id="Phobius"/>
    </source>
</evidence>
<feature type="transmembrane region" description="Helical" evidence="5">
    <location>
        <begin position="257"/>
        <end position="282"/>
    </location>
</feature>
<keyword evidence="5" id="KW-0472">Membrane</keyword>
<dbReference type="SMART" id="SM00184">
    <property type="entry name" value="RING"/>
    <property type="match status" value="1"/>
</dbReference>
<dbReference type="EMBL" id="MPUH01000818">
    <property type="protein sequence ID" value="OMJ73484.1"/>
    <property type="molecule type" value="Genomic_DNA"/>
</dbReference>
<evidence type="ECO:0000256" key="2">
    <source>
        <dbReference type="ARBA" id="ARBA00022771"/>
    </source>
</evidence>
<dbReference type="InterPro" id="IPR013083">
    <property type="entry name" value="Znf_RING/FYVE/PHD"/>
</dbReference>
<keyword evidence="8" id="KW-1185">Reference proteome</keyword>
<dbReference type="GO" id="GO:0008270">
    <property type="term" value="F:zinc ion binding"/>
    <property type="evidence" value="ECO:0007669"/>
    <property type="project" value="UniProtKB-KW"/>
</dbReference>
<protein>
    <recommendedName>
        <fullName evidence="6">RING-type domain-containing protein</fullName>
    </recommendedName>
</protein>
<gene>
    <name evidence="7" type="ORF">SteCoe_27817</name>
</gene>
<sequence>MNECSVCLCYFEKPRILYCGHTFCEKCIEKTIKNNKLKCPECRRIYRDVRVDSFAINFKLSEAIQENKRILEENRKLETSKDSPNLNRTFSSIRNHISGPKSNAKNYSNFRSTRYNTEHLNEIPEINSPYIQPTIQTRQKTEYLKIHIISKRLFVLSLLYCVPALILALSGLAFNSNFEECTSYLRYWHFSWCGSHLFIILLFVINSALENYKKTDLKILKKIFNVSVFLIFLWTFVGIYWASDKCTRDNLQDKQELMLIIIVSLDFFFNFILFGYNLYIYIKRLLYERRAEKI</sequence>
<evidence type="ECO:0000256" key="4">
    <source>
        <dbReference type="PROSITE-ProRule" id="PRU00175"/>
    </source>
</evidence>
<dbReference type="InterPro" id="IPR001841">
    <property type="entry name" value="Znf_RING"/>
</dbReference>
<evidence type="ECO:0000256" key="1">
    <source>
        <dbReference type="ARBA" id="ARBA00022723"/>
    </source>
</evidence>
<keyword evidence="3" id="KW-0862">Zinc</keyword>
<evidence type="ECO:0000259" key="6">
    <source>
        <dbReference type="PROSITE" id="PS50089"/>
    </source>
</evidence>
<dbReference type="PANTHER" id="PTHR47156">
    <property type="entry name" value="PROTEIN CBG20824"/>
    <property type="match status" value="1"/>
</dbReference>
<dbReference type="InterPro" id="IPR027370">
    <property type="entry name" value="Znf-RING_euk"/>
</dbReference>
<proteinExistence type="predicted"/>